<feature type="compositionally biased region" description="Low complexity" evidence="1">
    <location>
        <begin position="194"/>
        <end position="216"/>
    </location>
</feature>
<evidence type="ECO:0000313" key="2">
    <source>
        <dbReference type="EMBL" id="CEM44486.1"/>
    </source>
</evidence>
<feature type="region of interest" description="Disordered" evidence="1">
    <location>
        <begin position="1169"/>
        <end position="1254"/>
    </location>
</feature>
<feature type="region of interest" description="Disordered" evidence="1">
    <location>
        <begin position="282"/>
        <end position="303"/>
    </location>
</feature>
<protein>
    <submittedName>
        <fullName evidence="2">Uncharacterized protein</fullName>
    </submittedName>
</protein>
<proteinExistence type="predicted"/>
<feature type="region of interest" description="Disordered" evidence="1">
    <location>
        <begin position="808"/>
        <end position="831"/>
    </location>
</feature>
<feature type="compositionally biased region" description="Basic and acidic residues" evidence="1">
    <location>
        <begin position="1186"/>
        <end position="1196"/>
    </location>
</feature>
<reference evidence="2" key="1">
    <citation type="submission" date="2014-11" db="EMBL/GenBank/DDBJ databases">
        <authorList>
            <person name="Otto D Thomas"/>
            <person name="Naeem Raeece"/>
        </authorList>
    </citation>
    <scope>NUCLEOTIDE SEQUENCE</scope>
</reference>
<feature type="compositionally biased region" description="Low complexity" evidence="1">
    <location>
        <begin position="810"/>
        <end position="822"/>
    </location>
</feature>
<dbReference type="AlphaFoldDB" id="A0A0G4HK91"/>
<feature type="region of interest" description="Disordered" evidence="1">
    <location>
        <begin position="194"/>
        <end position="238"/>
    </location>
</feature>
<organism evidence="2">
    <name type="scientific">Chromera velia CCMP2878</name>
    <dbReference type="NCBI Taxonomy" id="1169474"/>
    <lineage>
        <taxon>Eukaryota</taxon>
        <taxon>Sar</taxon>
        <taxon>Alveolata</taxon>
        <taxon>Colpodellida</taxon>
        <taxon>Chromeraceae</taxon>
        <taxon>Chromera</taxon>
    </lineage>
</organism>
<evidence type="ECO:0000256" key="1">
    <source>
        <dbReference type="SAM" id="MobiDB-lite"/>
    </source>
</evidence>
<feature type="compositionally biased region" description="Basic and acidic residues" evidence="1">
    <location>
        <begin position="394"/>
        <end position="404"/>
    </location>
</feature>
<feature type="compositionally biased region" description="Polar residues" evidence="1">
    <location>
        <begin position="228"/>
        <end position="238"/>
    </location>
</feature>
<dbReference type="VEuPathDB" id="CryptoDB:Cvel_1106"/>
<feature type="region of interest" description="Disordered" evidence="1">
    <location>
        <begin position="872"/>
        <end position="895"/>
    </location>
</feature>
<feature type="region of interest" description="Disordered" evidence="1">
    <location>
        <begin position="388"/>
        <end position="456"/>
    </location>
</feature>
<gene>
    <name evidence="2" type="ORF">Cvel_1106</name>
</gene>
<name>A0A0G4HK91_9ALVE</name>
<dbReference type="EMBL" id="CDMZ01002938">
    <property type="protein sequence ID" value="CEM44486.1"/>
    <property type="molecule type" value="Genomic_DNA"/>
</dbReference>
<feature type="compositionally biased region" description="Basic residues" evidence="1">
    <location>
        <begin position="1241"/>
        <end position="1254"/>
    </location>
</feature>
<sequence length="1254" mass="134512">MLAEVLGGTVVASDDFTLRGKRKKDAFVEMLLQTDPTAPYVLVDKISTQRIHREEICENLPARKRARVLIDLQAPPEASVDLAIDRILKRGGHPSLVPSRDLPGVLTRTQKGLEPVTPAELKNLDIDRRIVLDPSAGLERNAGIVLEQFCQMGLLENAVTLGLVRWQQEFLKSKLETSVAASPYPAATNVSLSSLEGSSASPTTAAAPTPSNATAAVGTDEKAGAAGDNSTSAVSSTPQPIQLSRFAPSFLSAPIRRPVSVLPPVVANVITQKAKEALFKTPKLPSPSWEPGSGKGTFSPDTPLRPYVSLPSFPARLKQDARILLSPSLEALGRTLAAGAIDTVQQASVLRPLLDLYSCDKAFLHMKSLFQQEIGRLVRSGYQQQQQQMLQQQQKEKERAREQQSQRQNGEAATGTGGGVYNPYASSSSSSSSSALAAKDAREVAGETGRQSESGGEEVMWRAAVMGTQRLLPSLRQLIRRLEDALIVLGPVDWSPSQSEEGGKKDLFGDGPDGSEGRLSAAYAGWAEAAVEVGGGQREGAGLTVGELFRRETAGRFDSFMGENAAGFLGATYSEEDRLGFRVVRLLSEISSSLGFFHRELSETSATLQRLEEGVEAALSSFSEDGSEDDDLVKMWKEQKDWAGSTRELVKRELSLVESTMKKVMGFAILNISFYADLTFEDFHQMEFHDDTLESSEVVRRALLFQDPGVSEDMRKQKEGEEREKVRESYDLKPRSGVYEVNRAEARRFLQALLAWKDLFRTAPVYRQLVGRLVATALPVRPSQDPISSTGSLSPIFGLPFAPFTGEAVSPSASESASSSSSPPSPGLDGTLELQQTLWRSLMGLDRQNAETTRKSLLKKLQQLKVEEKEKLKKGDGAGAVEGKGKETAGNEAGGVGGAGDVLSSSFSLDKNDLELLDWICEIVSEQRRFISKALTAGKIRKGRAALAQASLQQLLALALRRVVWRPMPNAAEIQNPALLVSSIKRAVFRLLAIYRPPSASYRQGTEGAEGEGAAVAADSEEGGGSAYGQVNGMIRTLVKKLLDFLGTLPMQDNDAASVAMALRAAHKKGIDSFALARLLAAAVGRQERERALAAGGSAVGGTGSASAGRAKFDLSEVAQVLTHYFPPPEVVFLPPAQGGAPSPSKISSAAAAATGEIDALTALLDAPWKQGGSANSGGGTGGPNRDSRGSRRSGESEGSPRGFERQRKPQQQQQQQGVRRTFPFPQLPGPTPPGGGRPPRSSKSKQQQKRPSS</sequence>
<feature type="compositionally biased region" description="Pro residues" evidence="1">
    <location>
        <begin position="1226"/>
        <end position="1237"/>
    </location>
</feature>
<accession>A0A0G4HK91</accession>